<dbReference type="OrthoDB" id="10469112at2759"/>
<evidence type="ECO:0000313" key="2">
    <source>
        <dbReference type="Proteomes" id="UP000253664"/>
    </source>
</evidence>
<dbReference type="EMBL" id="LKCN02000023">
    <property type="protein sequence ID" value="RCI07874.1"/>
    <property type="molecule type" value="Genomic_DNA"/>
</dbReference>
<name>A0A367L0A5_9HYPO</name>
<reference evidence="1 2" key="1">
    <citation type="journal article" date="2015" name="BMC Genomics">
        <title>Insights from the genome of Ophiocordyceps polyrhachis-furcata to pathogenicity and host specificity in insect fungi.</title>
        <authorList>
            <person name="Wichadakul D."/>
            <person name="Kobmoo N."/>
            <person name="Ingsriswang S."/>
            <person name="Tangphatsornruang S."/>
            <person name="Chantasingh D."/>
            <person name="Luangsa-ard J.J."/>
            <person name="Eurwilaichitr L."/>
        </authorList>
    </citation>
    <scope>NUCLEOTIDE SEQUENCE [LARGE SCALE GENOMIC DNA]</scope>
    <source>
        <strain evidence="1 2">BCC 54312</strain>
    </source>
</reference>
<organism evidence="1 2">
    <name type="scientific">Ophiocordyceps polyrhachis-furcata BCC 54312</name>
    <dbReference type="NCBI Taxonomy" id="1330021"/>
    <lineage>
        <taxon>Eukaryota</taxon>
        <taxon>Fungi</taxon>
        <taxon>Dikarya</taxon>
        <taxon>Ascomycota</taxon>
        <taxon>Pezizomycotina</taxon>
        <taxon>Sordariomycetes</taxon>
        <taxon>Hypocreomycetidae</taxon>
        <taxon>Hypocreales</taxon>
        <taxon>Ophiocordycipitaceae</taxon>
        <taxon>Ophiocordyceps</taxon>
    </lineage>
</organism>
<evidence type="ECO:0000313" key="1">
    <source>
        <dbReference type="EMBL" id="RCI07873.1"/>
    </source>
</evidence>
<dbReference type="EMBL" id="LKCN02000023">
    <property type="protein sequence ID" value="RCI07873.1"/>
    <property type="molecule type" value="Genomic_DNA"/>
</dbReference>
<reference evidence="1" key="2">
    <citation type="submission" date="2017-10" db="EMBL/GenBank/DDBJ databases">
        <title>A genome scan of diversifying selection in the zombie-ant fungus Ophiocordyceps unilateralis complex supports a role of enterotoxins in coevolution and host-specificity.</title>
        <authorList>
            <person name="Kobmoo N."/>
            <person name="Wichadakul D."/>
            <person name="Arnamnart N."/>
            <person name="Rodriguez De La Vega R.C."/>
            <person name="Luangsa-Ard J.-J."/>
            <person name="Giraud T."/>
        </authorList>
    </citation>
    <scope>NUCLEOTIDE SEQUENCE</scope>
    <source>
        <strain evidence="1">BCC 54312</strain>
    </source>
</reference>
<accession>A0A367L0A5</accession>
<gene>
    <name evidence="1" type="ORF">L249_5892</name>
</gene>
<protein>
    <submittedName>
        <fullName evidence="1">Uncharacterized protein</fullName>
    </submittedName>
</protein>
<sequence>MVAGLRFQRPTTQLDPNSSIATDKLAISSRRLAGESRMENKEFVISHDASGFWKTLPTASFPTPDHDGILRACGRAGARPLLRRCRILTEKTPNPYSVYLFALQALSRRDTIARYPIAAPGSCSAADADFSFISFFTSYFNPRRGKK</sequence>
<comment type="caution">
    <text evidence="1">The sequence shown here is derived from an EMBL/GenBank/DDBJ whole genome shotgun (WGS) entry which is preliminary data.</text>
</comment>
<dbReference type="Proteomes" id="UP000253664">
    <property type="component" value="Unassembled WGS sequence"/>
</dbReference>
<dbReference type="AlphaFoldDB" id="A0A367L0A5"/>
<keyword evidence="2" id="KW-1185">Reference proteome</keyword>
<proteinExistence type="predicted"/>